<evidence type="ECO:0000313" key="2">
    <source>
        <dbReference type="Proteomes" id="UP000649955"/>
    </source>
</evidence>
<dbReference type="Proteomes" id="UP000649955">
    <property type="component" value="Unassembled WGS sequence"/>
</dbReference>
<evidence type="ECO:0000313" key="1">
    <source>
        <dbReference type="EMBL" id="GHG41311.1"/>
    </source>
</evidence>
<protein>
    <submittedName>
        <fullName evidence="1">Uncharacterized protein</fullName>
    </submittedName>
</protein>
<dbReference type="RefSeq" id="WP_191315937.1">
    <property type="nucleotide sequence ID" value="NZ_BNAW01000050.1"/>
</dbReference>
<name>A0ABQ3KPL8_9PSEU</name>
<dbReference type="EMBL" id="BNAW01000050">
    <property type="protein sequence ID" value="GHG41311.1"/>
    <property type="molecule type" value="Genomic_DNA"/>
</dbReference>
<accession>A0ABQ3KPL8</accession>
<proteinExistence type="predicted"/>
<gene>
    <name evidence="1" type="ORF">GCM10017567_73570</name>
</gene>
<keyword evidence="2" id="KW-1185">Reference proteome</keyword>
<sequence>MAESLEDLERRIDALRIEVRRAVTSGDLAGARVLRADLRRAELAWDDALSELTTAERGIEPVPSSESVLPLRDQAHRALTLLNAPAAPKLIVAVQDAFFGGGMAAARLTSLRRDEERSFRSSPHSRPYYLCSALTADRLVPARGLLAVSTWPTAQRMIGPLSPRVDFLTAAIGLADQVGRLNEPPLPASSLLWRFATNIPGAADSFGAMRPEKVAEAARAELAIHEEADQAHRQAAADRARAQLDEIHQLFGSAFKALPKTKTKD</sequence>
<comment type="caution">
    <text evidence="1">The sequence shown here is derived from an EMBL/GenBank/DDBJ whole genome shotgun (WGS) entry which is preliminary data.</text>
</comment>
<organism evidence="1 2">
    <name type="scientific">Amycolatopsis bullii</name>
    <dbReference type="NCBI Taxonomy" id="941987"/>
    <lineage>
        <taxon>Bacteria</taxon>
        <taxon>Bacillati</taxon>
        <taxon>Actinomycetota</taxon>
        <taxon>Actinomycetes</taxon>
        <taxon>Pseudonocardiales</taxon>
        <taxon>Pseudonocardiaceae</taxon>
        <taxon>Amycolatopsis</taxon>
    </lineage>
</organism>
<reference evidence="2" key="1">
    <citation type="journal article" date="2019" name="Int. J. Syst. Evol. Microbiol.">
        <title>The Global Catalogue of Microorganisms (GCM) 10K type strain sequencing project: providing services to taxonomists for standard genome sequencing and annotation.</title>
        <authorList>
            <consortium name="The Broad Institute Genomics Platform"/>
            <consortium name="The Broad Institute Genome Sequencing Center for Infectious Disease"/>
            <person name="Wu L."/>
            <person name="Ma J."/>
        </authorList>
    </citation>
    <scope>NUCLEOTIDE SEQUENCE [LARGE SCALE GENOMIC DNA]</scope>
    <source>
        <strain evidence="2">CGMCC 4.7680</strain>
    </source>
</reference>